<reference evidence="1 2" key="1">
    <citation type="journal article" date="2012" name="PLoS ONE">
        <title>Edwardsiella comparative phylogenomics reveal the new intra/inter-species taxonomic relationships, virulence evolution and niche adaptation mechanisms.</title>
        <authorList>
            <person name="Yang M."/>
            <person name="Lv Y."/>
            <person name="Xiao J."/>
            <person name="Wu H."/>
            <person name="Zheng H."/>
            <person name="Liu Q."/>
            <person name="Zhang Y."/>
            <person name="Wang Q."/>
        </authorList>
    </citation>
    <scope>NUCLEOTIDE SEQUENCE [LARGE SCALE GENOMIC DNA]</scope>
    <source>
        <strain evidence="2">080813</strain>
    </source>
</reference>
<gene>
    <name evidence="1" type="ORF">ETEE_0507</name>
</gene>
<evidence type="ECO:0000313" key="1">
    <source>
        <dbReference type="EMBL" id="AIJ06984.1"/>
    </source>
</evidence>
<sequence>MIMSLRHLLAQAWKLYAQRTNSLSGGIYMEVKSTTKSL</sequence>
<dbReference type="AlphaFoldDB" id="A0A076LMQ3"/>
<dbReference type="HOGENOM" id="CLU_3327340_0_0_6"/>
<name>A0A076LMQ3_9GAMM</name>
<dbReference type="KEGG" id="ete:ETEE_0507"/>
<protein>
    <submittedName>
        <fullName evidence="1">Uncharacterized protein</fullName>
    </submittedName>
</protein>
<organism evidence="1 2">
    <name type="scientific">Edwardsiella anguillarum ET080813</name>
    <dbReference type="NCBI Taxonomy" id="667120"/>
    <lineage>
        <taxon>Bacteria</taxon>
        <taxon>Pseudomonadati</taxon>
        <taxon>Pseudomonadota</taxon>
        <taxon>Gammaproteobacteria</taxon>
        <taxon>Enterobacterales</taxon>
        <taxon>Hafniaceae</taxon>
        <taxon>Edwardsiella</taxon>
    </lineage>
</organism>
<evidence type="ECO:0000313" key="2">
    <source>
        <dbReference type="Proteomes" id="UP000028681"/>
    </source>
</evidence>
<proteinExistence type="predicted"/>
<dbReference type="EMBL" id="CP006664">
    <property type="protein sequence ID" value="AIJ06984.1"/>
    <property type="molecule type" value="Genomic_DNA"/>
</dbReference>
<accession>A0A076LMQ3</accession>
<dbReference type="Proteomes" id="UP000028681">
    <property type="component" value="Chromosome"/>
</dbReference>